<keyword evidence="12" id="KW-0862">Zinc</keyword>
<feature type="compositionally biased region" description="Basic and acidic residues" evidence="13">
    <location>
        <begin position="671"/>
        <end position="693"/>
    </location>
</feature>
<reference evidence="15 16" key="1">
    <citation type="journal article" date="2014" name="Nat. Commun.">
        <title>Klebsormidium flaccidum genome reveals primary factors for plant terrestrial adaptation.</title>
        <authorList>
            <person name="Hori K."/>
            <person name="Maruyama F."/>
            <person name="Fujisawa T."/>
            <person name="Togashi T."/>
            <person name="Yamamoto N."/>
            <person name="Seo M."/>
            <person name="Sato S."/>
            <person name="Yamada T."/>
            <person name="Mori H."/>
            <person name="Tajima N."/>
            <person name="Moriyama T."/>
            <person name="Ikeuchi M."/>
            <person name="Watanabe M."/>
            <person name="Wada H."/>
            <person name="Kobayashi K."/>
            <person name="Saito M."/>
            <person name="Masuda T."/>
            <person name="Sasaki-Sekimoto Y."/>
            <person name="Mashiguchi K."/>
            <person name="Awai K."/>
            <person name="Shimojima M."/>
            <person name="Masuda S."/>
            <person name="Iwai M."/>
            <person name="Nobusawa T."/>
            <person name="Narise T."/>
            <person name="Kondo S."/>
            <person name="Saito H."/>
            <person name="Sato R."/>
            <person name="Murakawa M."/>
            <person name="Ihara Y."/>
            <person name="Oshima-Yamada Y."/>
            <person name="Ohtaka K."/>
            <person name="Satoh M."/>
            <person name="Sonobe K."/>
            <person name="Ishii M."/>
            <person name="Ohtani R."/>
            <person name="Kanamori-Sato M."/>
            <person name="Honoki R."/>
            <person name="Miyazaki D."/>
            <person name="Mochizuki H."/>
            <person name="Umetsu J."/>
            <person name="Higashi K."/>
            <person name="Shibata D."/>
            <person name="Kamiya Y."/>
            <person name="Sato N."/>
            <person name="Nakamura Y."/>
            <person name="Tabata S."/>
            <person name="Ida S."/>
            <person name="Kurokawa K."/>
            <person name="Ohta H."/>
        </authorList>
    </citation>
    <scope>NUCLEOTIDE SEQUENCE [LARGE SCALE GENOMIC DNA]</scope>
    <source>
        <strain evidence="15 16">NIES-2285</strain>
    </source>
</reference>
<comment type="subcellular location">
    <subcellularLocation>
        <location evidence="1">Cytoplasm</location>
        <location evidence="1">Cytoplasmic ribonucleoprotein granule</location>
    </subcellularLocation>
</comment>
<organism evidence="15 16">
    <name type="scientific">Klebsormidium nitens</name>
    <name type="common">Green alga</name>
    <name type="synonym">Ulothrix nitens</name>
    <dbReference type="NCBI Taxonomy" id="105231"/>
    <lineage>
        <taxon>Eukaryota</taxon>
        <taxon>Viridiplantae</taxon>
        <taxon>Streptophyta</taxon>
        <taxon>Klebsormidiophyceae</taxon>
        <taxon>Klebsormidiales</taxon>
        <taxon>Klebsormidiaceae</taxon>
        <taxon>Klebsormidium</taxon>
    </lineage>
</organism>
<dbReference type="PANTHER" id="PTHR45418">
    <property type="entry name" value="CANCER/TESTIS ANTIGEN 55"/>
    <property type="match status" value="1"/>
</dbReference>
<keyword evidence="9" id="KW-0694">RNA-binding</keyword>
<evidence type="ECO:0000256" key="13">
    <source>
        <dbReference type="SAM" id="MobiDB-lite"/>
    </source>
</evidence>
<feature type="compositionally biased region" description="Basic and acidic residues" evidence="13">
    <location>
        <begin position="342"/>
        <end position="359"/>
    </location>
</feature>
<dbReference type="InterPro" id="IPR047187">
    <property type="entry name" value="SF1_C_Upf1"/>
</dbReference>
<feature type="region of interest" description="Disordered" evidence="13">
    <location>
        <begin position="264"/>
        <end position="711"/>
    </location>
</feature>
<keyword evidence="4" id="KW-0963">Cytoplasm</keyword>
<evidence type="ECO:0000256" key="4">
    <source>
        <dbReference type="ARBA" id="ARBA00022490"/>
    </source>
</evidence>
<dbReference type="InterPro" id="IPR049080">
    <property type="entry name" value="MOV-10-like_beta-barrel"/>
</dbReference>
<dbReference type="InterPro" id="IPR013087">
    <property type="entry name" value="Znf_C2H2_type"/>
</dbReference>
<dbReference type="GO" id="GO:0043186">
    <property type="term" value="C:P granule"/>
    <property type="evidence" value="ECO:0000318"/>
    <property type="project" value="GO_Central"/>
</dbReference>
<dbReference type="PROSITE" id="PS50157">
    <property type="entry name" value="ZINC_FINGER_C2H2_2"/>
    <property type="match status" value="1"/>
</dbReference>
<feature type="compositionally biased region" description="Basic and acidic residues" evidence="13">
    <location>
        <begin position="298"/>
        <end position="309"/>
    </location>
</feature>
<feature type="compositionally biased region" description="Acidic residues" evidence="13">
    <location>
        <begin position="657"/>
        <end position="670"/>
    </location>
</feature>
<dbReference type="FunFam" id="3.40.50.300:FF:000608">
    <property type="entry name" value="Mov10 RISC complex RNA helicase"/>
    <property type="match status" value="1"/>
</dbReference>
<dbReference type="CDD" id="cd18038">
    <property type="entry name" value="DEXXQc_Helz-like"/>
    <property type="match status" value="1"/>
</dbReference>
<comment type="catalytic activity">
    <reaction evidence="11">
        <text>ATP + H2O = ADP + phosphate + H(+)</text>
        <dbReference type="Rhea" id="RHEA:13065"/>
        <dbReference type="ChEBI" id="CHEBI:15377"/>
        <dbReference type="ChEBI" id="CHEBI:15378"/>
        <dbReference type="ChEBI" id="CHEBI:30616"/>
        <dbReference type="ChEBI" id="CHEBI:43474"/>
        <dbReference type="ChEBI" id="CHEBI:456216"/>
        <dbReference type="EC" id="3.6.4.13"/>
    </reaction>
</comment>
<dbReference type="Gene3D" id="3.40.50.300">
    <property type="entry name" value="P-loop containing nucleotide triphosphate hydrolases"/>
    <property type="match status" value="2"/>
</dbReference>
<evidence type="ECO:0000256" key="2">
    <source>
        <dbReference type="ARBA" id="ARBA00005601"/>
    </source>
</evidence>
<dbReference type="EC" id="3.6.4.13" evidence="3"/>
<evidence type="ECO:0000313" key="15">
    <source>
        <dbReference type="EMBL" id="GAQ81308.1"/>
    </source>
</evidence>
<feature type="compositionally biased region" description="Polar residues" evidence="13">
    <location>
        <begin position="416"/>
        <end position="426"/>
    </location>
</feature>
<protein>
    <recommendedName>
        <fullName evidence="3">RNA helicase</fullName>
        <ecNumber evidence="3">3.6.4.13</ecNumber>
    </recommendedName>
</protein>
<evidence type="ECO:0000256" key="7">
    <source>
        <dbReference type="ARBA" id="ARBA00022806"/>
    </source>
</evidence>
<keyword evidence="5" id="KW-0547">Nucleotide-binding</keyword>
<feature type="compositionally biased region" description="Basic and acidic residues" evidence="13">
    <location>
        <begin position="536"/>
        <end position="545"/>
    </location>
</feature>
<evidence type="ECO:0000256" key="10">
    <source>
        <dbReference type="ARBA" id="ARBA00023158"/>
    </source>
</evidence>
<evidence type="ECO:0000256" key="3">
    <source>
        <dbReference type="ARBA" id="ARBA00012552"/>
    </source>
</evidence>
<evidence type="ECO:0000256" key="8">
    <source>
        <dbReference type="ARBA" id="ARBA00022840"/>
    </source>
</evidence>
<proteinExistence type="inferred from homology"/>
<feature type="region of interest" description="Disordered" evidence="13">
    <location>
        <begin position="1572"/>
        <end position="1593"/>
    </location>
</feature>
<dbReference type="Pfam" id="PF13087">
    <property type="entry name" value="AAA_12"/>
    <property type="match status" value="1"/>
</dbReference>
<feature type="compositionally biased region" description="Acidic residues" evidence="13">
    <location>
        <begin position="328"/>
        <end position="341"/>
    </location>
</feature>
<comment type="similarity">
    <text evidence="2">Belongs to the DNA2/NAM7 helicase family. SDE3 subfamily.</text>
</comment>
<dbReference type="InterPro" id="IPR026122">
    <property type="entry name" value="MOV-10/SDE3_DEXXQ/H-box"/>
</dbReference>
<evidence type="ECO:0000259" key="14">
    <source>
        <dbReference type="PROSITE" id="PS50157"/>
    </source>
</evidence>
<keyword evidence="12" id="KW-0863">Zinc-finger</keyword>
<dbReference type="PROSITE" id="PS00028">
    <property type="entry name" value="ZINC_FINGER_C2H2_1"/>
    <property type="match status" value="1"/>
</dbReference>
<dbReference type="GO" id="GO:0005524">
    <property type="term" value="F:ATP binding"/>
    <property type="evidence" value="ECO:0007669"/>
    <property type="project" value="UniProtKB-KW"/>
</dbReference>
<dbReference type="GO" id="GO:0003723">
    <property type="term" value="F:RNA binding"/>
    <property type="evidence" value="ECO:0000318"/>
    <property type="project" value="GO_Central"/>
</dbReference>
<gene>
    <name evidence="15" type="ORF">KFL_000770020</name>
</gene>
<dbReference type="GO" id="GO:0032574">
    <property type="term" value="F:5'-3' RNA helicase activity"/>
    <property type="evidence" value="ECO:0007669"/>
    <property type="project" value="InterPro"/>
</dbReference>
<evidence type="ECO:0000256" key="1">
    <source>
        <dbReference type="ARBA" id="ARBA00004331"/>
    </source>
</evidence>
<keyword evidence="12" id="KW-0479">Metal-binding</keyword>
<evidence type="ECO:0000256" key="9">
    <source>
        <dbReference type="ARBA" id="ARBA00022884"/>
    </source>
</evidence>
<evidence type="ECO:0000313" key="16">
    <source>
        <dbReference type="Proteomes" id="UP000054558"/>
    </source>
</evidence>
<evidence type="ECO:0000256" key="5">
    <source>
        <dbReference type="ARBA" id="ARBA00022741"/>
    </source>
</evidence>
<feature type="compositionally biased region" description="Basic and acidic residues" evidence="13">
    <location>
        <begin position="635"/>
        <end position="656"/>
    </location>
</feature>
<evidence type="ECO:0000256" key="6">
    <source>
        <dbReference type="ARBA" id="ARBA00022801"/>
    </source>
</evidence>
<keyword evidence="7 15" id="KW-0347">Helicase</keyword>
<feature type="domain" description="C2H2-type" evidence="14">
    <location>
        <begin position="230"/>
        <end position="259"/>
    </location>
</feature>
<feature type="compositionally biased region" description="Basic and acidic residues" evidence="13">
    <location>
        <begin position="488"/>
        <end position="512"/>
    </location>
</feature>
<dbReference type="InterPro" id="IPR041679">
    <property type="entry name" value="DNA2/NAM7-like_C"/>
</dbReference>
<dbReference type="OrthoDB" id="6513042at2759"/>
<dbReference type="PANTHER" id="PTHR45418:SF1">
    <property type="entry name" value="CANCER_TESTIS ANTIGEN 55"/>
    <property type="match status" value="1"/>
</dbReference>
<feature type="region of interest" description="Disordered" evidence="13">
    <location>
        <begin position="82"/>
        <end position="148"/>
    </location>
</feature>
<name>A0A1Y1HZM8_KLENI</name>
<dbReference type="Pfam" id="PF13086">
    <property type="entry name" value="AAA_11"/>
    <property type="match status" value="2"/>
</dbReference>
<dbReference type="GO" id="GO:0008270">
    <property type="term" value="F:zinc ion binding"/>
    <property type="evidence" value="ECO:0007669"/>
    <property type="project" value="UniProtKB-KW"/>
</dbReference>
<dbReference type="GO" id="GO:0005829">
    <property type="term" value="C:cytosol"/>
    <property type="evidence" value="ECO:0000318"/>
    <property type="project" value="GO_Central"/>
</dbReference>
<dbReference type="STRING" id="105231.A0A1Y1HZM8"/>
<feature type="compositionally biased region" description="Basic and acidic residues" evidence="13">
    <location>
        <begin position="736"/>
        <end position="745"/>
    </location>
</feature>
<dbReference type="SUPFAM" id="SSF52540">
    <property type="entry name" value="P-loop containing nucleoside triphosphate hydrolases"/>
    <property type="match status" value="1"/>
</dbReference>
<dbReference type="InterPro" id="IPR041677">
    <property type="entry name" value="DNA2/NAM7_AAA_11"/>
</dbReference>
<keyword evidence="8" id="KW-0067">ATP-binding</keyword>
<dbReference type="GO" id="GO:0016787">
    <property type="term" value="F:hydrolase activity"/>
    <property type="evidence" value="ECO:0007669"/>
    <property type="project" value="UniProtKB-KW"/>
</dbReference>
<feature type="compositionally biased region" description="Basic and acidic residues" evidence="13">
    <location>
        <begin position="565"/>
        <end position="617"/>
    </location>
</feature>
<keyword evidence="10" id="KW-0943">RNA-mediated gene silencing</keyword>
<keyword evidence="16" id="KW-1185">Reference proteome</keyword>
<dbReference type="Pfam" id="PF21634">
    <property type="entry name" value="MOV-10_beta-barrel"/>
    <property type="match status" value="1"/>
</dbReference>
<keyword evidence="6" id="KW-0378">Hydrolase</keyword>
<feature type="region of interest" description="Disordered" evidence="13">
    <location>
        <begin position="725"/>
        <end position="875"/>
    </location>
</feature>
<dbReference type="InterPro" id="IPR027417">
    <property type="entry name" value="P-loop_NTPase"/>
</dbReference>
<dbReference type="CDD" id="cd18808">
    <property type="entry name" value="SF1_C_Upf1"/>
    <property type="match status" value="1"/>
</dbReference>
<accession>A0A1Y1HZM8</accession>
<evidence type="ECO:0000256" key="11">
    <source>
        <dbReference type="ARBA" id="ARBA00047984"/>
    </source>
</evidence>
<sequence length="1593" mass="176129">MGRKKRPLAPQANKSSVFNRLCLGAASRDREVDANLTVSVRVDNAASRVANTGVNRTAAATQHQSRALPGGLDLRARINARKGEREAEAPEGGGGQSSLGETRKIGEALASRLGKRKATTDPETFLGGEDGGGSAGRRIAISDRSGLPEITIRSPKQVKYRASANDGHELATGSKQKTAPLGRTVNGVQFRSSVLLLCPLCDVVCTDLLEHNLTPGHVREDEKQRRTGVFRCKRCVVEFSEHEELARHVMSPEHRERAERRIRHALEEGEGLPVDTGDRQRSSMPEAGRSGWTLEAGGGRRDGSLERGRGQLRQEGAVGRVLKHRESQEEEDGEFESSEYGEDLRLEDSWDGRSARGGDRGGQAEFRRPFPGSAREPVSNSRAEPEQGSRMRSVLAERQYTLEQETLSGARRGPERQTSGSQSLHLSGNPAEETRGGVFSRVGRTRNISHRPASPRRLDGEVTRGSVLGARHEPDSPPQQTLLPQRGRANERAKSLELWERSGQKRKAEFSERMLPGTSGRMPPGTEIRGASAQREISRLPDRLENGGGYPHRADSSQGPGTFVEDDRFRSKRPRQNEDHDNWRQRRDGDEGVERDGRSRREEDRNRLGGGLREAEILTRAAPRTEQGREGATGRVREEKGEQRSFEPEREVFHDAEEGDWPESEPEPIYEEWHEEFAGSEEREPLQRAETSGDRVAAGEENGLARTGGGQEDWLELRLAPTHVNEQEGNWQISGVDRELDERGLADSGALTERWAGGEETDGGDRSERYRSTLGRGGRGKDPSEKSDSGPPGFQTERTFGRRSGLVSTGPEFGFNRSRLASGRTGSVANGREIVNGRTGTSEAFRDGVGGASNAMERGQGRGEESAAVYGSTEAADRRSELVRKAIERRAQTGKVIRGELPRGVRPGVIDDEGFEVPAKVQEAVERGANLPEIEAPLSMDNYYDKMATLYHVEEAQMQLDITEFDQVVTLQTSGRGLVLEVPGLAERKPSVAKGDKILLSKGQRGGAGAPKYLVYAHDVDLAKRAIFTQQAYLDPDRDYLVQFTVRREPIVRAVRSLQLCGSAVGSELRHLLFPEGSPDHLEKGNPPRFEPRDTVLNTEQKHAVGSIVLRTVDARKDVPPFVIFGPPGTGKTKTMVESIVQVREARPDARILVCAPSNSAADNLLEQLYNSCRGTVHRDEFKADVIRINSAGRPKEGVGALPVTLADFATYNPSTGFYTVPHPKTCTQHVFITTCSAAALLQQRSFPRGFFSHIFIDEAGHAVEPECFVPLACFATRETVVALAGDHQQLGPVVRSPLARKYGLGVSYLERLCGLPLYCPEDDDGRYVGYRTSVIRKLVRNYRSHPDILQIPSEVFYHGELDASADEEARESLSTWRELPTKGFPIIFHGLASADDREGDSPSWYNEGEHKQMMWYIDRLLDCRKPRITQFDIGVVAPYRRQVQKFQRLLDAQGRSAIRVGTVEEFQGQEKRVIIVSTVRAEHGADGEPRDVPGDVRRGLGFLGNRKRFNVAMTRAKELLIIVGNPHVLKQDPLWARMLRYCIFRGGYQSKHCPPPPNEEIDVRLEAGQGLANGEGSGFEGHVESPEWPEPV</sequence>
<dbReference type="Proteomes" id="UP000054558">
    <property type="component" value="Unassembled WGS sequence"/>
</dbReference>
<dbReference type="EMBL" id="DF237026">
    <property type="protein sequence ID" value="GAQ81308.1"/>
    <property type="molecule type" value="Genomic_DNA"/>
</dbReference>
<evidence type="ECO:0000256" key="12">
    <source>
        <dbReference type="PROSITE-ProRule" id="PRU00042"/>
    </source>
</evidence>
<feature type="compositionally biased region" description="Basic and acidic residues" evidence="13">
    <location>
        <begin position="779"/>
        <end position="788"/>
    </location>
</feature>
<dbReference type="GO" id="GO:0035194">
    <property type="term" value="P:regulatory ncRNA-mediated post-transcriptional gene silencing"/>
    <property type="evidence" value="ECO:0000318"/>
    <property type="project" value="GO_Central"/>
</dbReference>